<dbReference type="GO" id="GO:0003677">
    <property type="term" value="F:DNA binding"/>
    <property type="evidence" value="ECO:0007669"/>
    <property type="project" value="UniProtKB-KW"/>
</dbReference>
<evidence type="ECO:0000313" key="5">
    <source>
        <dbReference type="EMBL" id="PYE12332.1"/>
    </source>
</evidence>
<evidence type="ECO:0000256" key="2">
    <source>
        <dbReference type="ARBA" id="ARBA00023125"/>
    </source>
</evidence>
<keyword evidence="1" id="KW-0805">Transcription regulation</keyword>
<dbReference type="InterPro" id="IPR036388">
    <property type="entry name" value="WH-like_DNA-bd_sf"/>
</dbReference>
<dbReference type="PROSITE" id="PS50043">
    <property type="entry name" value="HTH_LUXR_2"/>
    <property type="match status" value="1"/>
</dbReference>
<dbReference type="PANTHER" id="PTHR44688">
    <property type="entry name" value="DNA-BINDING TRANSCRIPTIONAL ACTIVATOR DEVR_DOSR"/>
    <property type="match status" value="1"/>
</dbReference>
<dbReference type="PANTHER" id="PTHR44688:SF16">
    <property type="entry name" value="DNA-BINDING TRANSCRIPTIONAL ACTIVATOR DEVR_DOSR"/>
    <property type="match status" value="1"/>
</dbReference>
<gene>
    <name evidence="5" type="ORF">DFR67_12357</name>
</gene>
<feature type="domain" description="HTH luxR-type" evidence="4">
    <location>
        <begin position="176"/>
        <end position="235"/>
    </location>
</feature>
<dbReference type="AlphaFoldDB" id="A0A318RGY1"/>
<evidence type="ECO:0000256" key="1">
    <source>
        <dbReference type="ARBA" id="ARBA00023015"/>
    </source>
</evidence>
<organism evidence="5 6">
    <name type="scientific">Williamsia limnetica</name>
    <dbReference type="NCBI Taxonomy" id="882452"/>
    <lineage>
        <taxon>Bacteria</taxon>
        <taxon>Bacillati</taxon>
        <taxon>Actinomycetota</taxon>
        <taxon>Actinomycetes</taxon>
        <taxon>Mycobacteriales</taxon>
        <taxon>Nocardiaceae</taxon>
        <taxon>Williamsia</taxon>
    </lineage>
</organism>
<dbReference type="SMART" id="SM00421">
    <property type="entry name" value="HTH_LUXR"/>
    <property type="match status" value="1"/>
</dbReference>
<keyword evidence="6" id="KW-1185">Reference proteome</keyword>
<reference evidence="5 6" key="1">
    <citation type="submission" date="2018-06" db="EMBL/GenBank/DDBJ databases">
        <title>Genomic Encyclopedia of Type Strains, Phase IV (KMG-IV): sequencing the most valuable type-strain genomes for metagenomic binning, comparative biology and taxonomic classification.</title>
        <authorList>
            <person name="Goeker M."/>
        </authorList>
    </citation>
    <scope>NUCLEOTIDE SEQUENCE [LARGE SCALE GENOMIC DNA]</scope>
    <source>
        <strain evidence="5 6">DSM 45521</strain>
    </source>
</reference>
<comment type="caution">
    <text evidence="5">The sequence shown here is derived from an EMBL/GenBank/DDBJ whole genome shotgun (WGS) entry which is preliminary data.</text>
</comment>
<dbReference type="Pfam" id="PF00196">
    <property type="entry name" value="GerE"/>
    <property type="match status" value="1"/>
</dbReference>
<sequence>MSQRVSAARVAAAIDALTSSTTLGGLAQALCERAAEVTNIDEAVLVERSGGVDRQICRHPTNQSASPMSTGVTTSAEALLSSRQLTDLVTTVEISTTGPDVRLLIPGSLDPEQHDVVLLLADVASIVIDRLRAETDLAGQSARMQSLTDRMHALQQTLSGPLESSPDSNTSGFALAAGLLTDRERDILETLLSGASNAEIAVEYTLSIETVKTHVKHILRKMGASNRAELIARSG</sequence>
<dbReference type="GO" id="GO:0006355">
    <property type="term" value="P:regulation of DNA-templated transcription"/>
    <property type="evidence" value="ECO:0007669"/>
    <property type="project" value="InterPro"/>
</dbReference>
<dbReference type="CDD" id="cd06170">
    <property type="entry name" value="LuxR_C_like"/>
    <property type="match status" value="1"/>
</dbReference>
<dbReference type="Gene3D" id="1.10.10.10">
    <property type="entry name" value="Winged helix-like DNA-binding domain superfamily/Winged helix DNA-binding domain"/>
    <property type="match status" value="1"/>
</dbReference>
<dbReference type="InterPro" id="IPR016032">
    <property type="entry name" value="Sig_transdc_resp-reg_C-effctor"/>
</dbReference>
<keyword evidence="3" id="KW-0804">Transcription</keyword>
<dbReference type="RefSeq" id="WP_245938192.1">
    <property type="nucleotide sequence ID" value="NZ_QJSP01000023.1"/>
</dbReference>
<evidence type="ECO:0000313" key="6">
    <source>
        <dbReference type="Proteomes" id="UP000247591"/>
    </source>
</evidence>
<dbReference type="Proteomes" id="UP000247591">
    <property type="component" value="Unassembled WGS sequence"/>
</dbReference>
<keyword evidence="2" id="KW-0238">DNA-binding</keyword>
<dbReference type="EMBL" id="QJSP01000023">
    <property type="protein sequence ID" value="PYE12332.1"/>
    <property type="molecule type" value="Genomic_DNA"/>
</dbReference>
<dbReference type="SUPFAM" id="SSF46894">
    <property type="entry name" value="C-terminal effector domain of the bipartite response regulators"/>
    <property type="match status" value="1"/>
</dbReference>
<name>A0A318RGY1_WILLI</name>
<protein>
    <submittedName>
        <fullName evidence="5">Regulatory LuxR family protein</fullName>
    </submittedName>
</protein>
<dbReference type="PRINTS" id="PR00038">
    <property type="entry name" value="HTHLUXR"/>
</dbReference>
<evidence type="ECO:0000259" key="4">
    <source>
        <dbReference type="PROSITE" id="PS50043"/>
    </source>
</evidence>
<dbReference type="InterPro" id="IPR000792">
    <property type="entry name" value="Tscrpt_reg_LuxR_C"/>
</dbReference>
<evidence type="ECO:0000256" key="3">
    <source>
        <dbReference type="ARBA" id="ARBA00023163"/>
    </source>
</evidence>
<accession>A0A318RGY1</accession>
<proteinExistence type="predicted"/>
<dbReference type="PROSITE" id="PS00622">
    <property type="entry name" value="HTH_LUXR_1"/>
    <property type="match status" value="1"/>
</dbReference>